<dbReference type="InterPro" id="IPR047789">
    <property type="entry name" value="CU044_5270-like"/>
</dbReference>
<evidence type="ECO:0008006" key="4">
    <source>
        <dbReference type="Google" id="ProtNLM"/>
    </source>
</evidence>
<dbReference type="Proteomes" id="UP000241118">
    <property type="component" value="Unassembled WGS sequence"/>
</dbReference>
<gene>
    <name evidence="2" type="ORF">B0I31_1144</name>
</gene>
<name>A0A2P8I130_SACCR</name>
<comment type="caution">
    <text evidence="2">The sequence shown here is derived from an EMBL/GenBank/DDBJ whole genome shotgun (WGS) entry which is preliminary data.</text>
</comment>
<organism evidence="2 3">
    <name type="scientific">Saccharothrix carnea</name>
    <dbReference type="NCBI Taxonomy" id="1280637"/>
    <lineage>
        <taxon>Bacteria</taxon>
        <taxon>Bacillati</taxon>
        <taxon>Actinomycetota</taxon>
        <taxon>Actinomycetes</taxon>
        <taxon>Pseudonocardiales</taxon>
        <taxon>Pseudonocardiaceae</taxon>
        <taxon>Saccharothrix</taxon>
    </lineage>
</organism>
<protein>
    <recommendedName>
        <fullName evidence="4">CU044_5270 family protein</fullName>
    </recommendedName>
</protein>
<keyword evidence="1" id="KW-0812">Transmembrane</keyword>
<dbReference type="RefSeq" id="WP_106619080.1">
    <property type="nucleotide sequence ID" value="NZ_PYAX01000014.1"/>
</dbReference>
<dbReference type="EMBL" id="PYAX01000014">
    <property type="protein sequence ID" value="PSL52177.1"/>
    <property type="molecule type" value="Genomic_DNA"/>
</dbReference>
<keyword evidence="1" id="KW-0472">Membrane</keyword>
<dbReference type="NCBIfam" id="NF038083">
    <property type="entry name" value="CU044_5270_fam"/>
    <property type="match status" value="1"/>
</dbReference>
<evidence type="ECO:0000313" key="3">
    <source>
        <dbReference type="Proteomes" id="UP000241118"/>
    </source>
</evidence>
<reference evidence="2 3" key="1">
    <citation type="submission" date="2018-03" db="EMBL/GenBank/DDBJ databases">
        <title>Genomic Encyclopedia of Type Strains, Phase III (KMG-III): the genomes of soil and plant-associated and newly described type strains.</title>
        <authorList>
            <person name="Whitman W."/>
        </authorList>
    </citation>
    <scope>NUCLEOTIDE SEQUENCE [LARGE SCALE GENOMIC DNA]</scope>
    <source>
        <strain evidence="2 3">CGMCC 4.7097</strain>
    </source>
</reference>
<keyword evidence="1" id="KW-1133">Transmembrane helix</keyword>
<proteinExistence type="predicted"/>
<sequence length="356" mass="38269">MSDHDIRRVWTDDELDSALATLRADVRTAAPVLAEARAALITTIEQAEPARGKRPRRSTRRWLAGAAAVAVLVAGTLLVQTVSFGGPAPATAEAVQTLDRAAAQAIGAVDGPVGPGRYRYVATHAWWMGSTTSMDGREFAWLSEHLQETWAPANPEDEWLLRQEITGNVQWVNSTAEEADAAGVRTDSRWPEGEWRAPCGDFFGGSDCEDPGSWQKPTAQWQAGLPTDPAALYERLRADAPDDRGDAALLTYAADALRSGLIGADLRAALYRALTRLPGLEVTERQANLDGRVGIALGVDDGDRRHDIIIDPETGLFLGERQVVTDWLGEFDTGTVVSFTSVTTGVVDTIGTQPAG</sequence>
<evidence type="ECO:0000313" key="2">
    <source>
        <dbReference type="EMBL" id="PSL52177.1"/>
    </source>
</evidence>
<dbReference type="AlphaFoldDB" id="A0A2P8I130"/>
<evidence type="ECO:0000256" key="1">
    <source>
        <dbReference type="SAM" id="Phobius"/>
    </source>
</evidence>
<feature type="transmembrane region" description="Helical" evidence="1">
    <location>
        <begin position="62"/>
        <end position="79"/>
    </location>
</feature>
<keyword evidence="3" id="KW-1185">Reference proteome</keyword>
<accession>A0A2P8I130</accession>
<dbReference type="OrthoDB" id="3387554at2"/>